<feature type="coiled-coil region" evidence="7">
    <location>
        <begin position="38"/>
        <end position="65"/>
    </location>
</feature>
<dbReference type="InterPro" id="IPR050905">
    <property type="entry name" value="Plant_NBS-LRR"/>
</dbReference>
<dbReference type="Gene3D" id="3.80.10.10">
    <property type="entry name" value="Ribonuclease Inhibitor"/>
    <property type="match status" value="2"/>
</dbReference>
<dbReference type="SMART" id="SM00369">
    <property type="entry name" value="LRR_TYP"/>
    <property type="match status" value="3"/>
</dbReference>
<keyword evidence="6" id="KW-0067">ATP-binding</keyword>
<evidence type="ECO:0000313" key="10">
    <source>
        <dbReference type="EMBL" id="TYJ39035.1"/>
    </source>
</evidence>
<dbReference type="EMBL" id="CM017639">
    <property type="protein sequence ID" value="TYJ39035.1"/>
    <property type="molecule type" value="Genomic_DNA"/>
</dbReference>
<evidence type="ECO:0000256" key="2">
    <source>
        <dbReference type="ARBA" id="ARBA00022614"/>
    </source>
</evidence>
<evidence type="ECO:0000259" key="8">
    <source>
        <dbReference type="Pfam" id="PF00931"/>
    </source>
</evidence>
<dbReference type="GO" id="GO:0043531">
    <property type="term" value="F:ADP binding"/>
    <property type="evidence" value="ECO:0007669"/>
    <property type="project" value="InterPro"/>
</dbReference>
<dbReference type="Pfam" id="PF00931">
    <property type="entry name" value="NB-ARC"/>
    <property type="match status" value="1"/>
</dbReference>
<keyword evidence="4" id="KW-0547">Nucleotide-binding</keyword>
<dbReference type="InterPro" id="IPR032675">
    <property type="entry name" value="LRR_dom_sf"/>
</dbReference>
<dbReference type="Gene3D" id="3.40.50.300">
    <property type="entry name" value="P-loop containing nucleotide triphosphate hydrolases"/>
    <property type="match status" value="1"/>
</dbReference>
<gene>
    <name evidence="10" type="ORF">E1A91_A04G038000v1</name>
</gene>
<dbReference type="Proteomes" id="UP000323597">
    <property type="component" value="Chromosome A04"/>
</dbReference>
<evidence type="ECO:0000256" key="5">
    <source>
        <dbReference type="ARBA" id="ARBA00022821"/>
    </source>
</evidence>
<keyword evidence="7" id="KW-0175">Coiled coil</keyword>
<comment type="similarity">
    <text evidence="1">Belongs to the disease resistance NB-LRR family.</text>
</comment>
<keyword evidence="11" id="KW-1185">Reference proteome</keyword>
<dbReference type="Pfam" id="PF23247">
    <property type="entry name" value="LRR_RPS2"/>
    <property type="match status" value="1"/>
</dbReference>
<dbReference type="InterPro" id="IPR042197">
    <property type="entry name" value="Apaf_helical"/>
</dbReference>
<evidence type="ECO:0000256" key="1">
    <source>
        <dbReference type="ARBA" id="ARBA00008894"/>
    </source>
</evidence>
<reference evidence="10 11" key="1">
    <citation type="submission" date="2019-07" db="EMBL/GenBank/DDBJ databases">
        <title>WGS assembly of Gossypium mustelinum.</title>
        <authorList>
            <person name="Chen Z.J."/>
            <person name="Sreedasyam A."/>
            <person name="Ando A."/>
            <person name="Song Q."/>
            <person name="De L."/>
            <person name="Hulse-Kemp A."/>
            <person name="Ding M."/>
            <person name="Ye W."/>
            <person name="Kirkbride R."/>
            <person name="Jenkins J."/>
            <person name="Plott C."/>
            <person name="Lovell J."/>
            <person name="Lin Y.-M."/>
            <person name="Vaughn R."/>
            <person name="Liu B."/>
            <person name="Li W."/>
            <person name="Simpson S."/>
            <person name="Scheffler B."/>
            <person name="Saski C."/>
            <person name="Grover C."/>
            <person name="Hu G."/>
            <person name="Conover J."/>
            <person name="Carlson J."/>
            <person name="Shu S."/>
            <person name="Boston L."/>
            <person name="Williams M."/>
            <person name="Peterson D."/>
            <person name="Mcgee K."/>
            <person name="Jones D."/>
            <person name="Wendel J."/>
            <person name="Stelly D."/>
            <person name="Grimwood J."/>
            <person name="Schmutz J."/>
        </authorList>
    </citation>
    <scope>NUCLEOTIDE SEQUENCE [LARGE SCALE GENOMIC DNA]</scope>
    <source>
        <strain evidence="10">1408120.09</strain>
    </source>
</reference>
<feature type="domain" description="NB-ARC" evidence="8">
    <location>
        <begin position="144"/>
        <end position="305"/>
    </location>
</feature>
<dbReference type="InterPro" id="IPR003591">
    <property type="entry name" value="Leu-rich_rpt_typical-subtyp"/>
</dbReference>
<evidence type="ECO:0000256" key="6">
    <source>
        <dbReference type="ARBA" id="ARBA00022840"/>
    </source>
</evidence>
<dbReference type="Gene3D" id="1.10.8.430">
    <property type="entry name" value="Helical domain of apoptotic protease-activating factors"/>
    <property type="match status" value="1"/>
</dbReference>
<dbReference type="FunFam" id="3.40.50.300:FF:001091">
    <property type="entry name" value="Probable disease resistance protein At1g61300"/>
    <property type="match status" value="1"/>
</dbReference>
<protein>
    <submittedName>
        <fullName evidence="10">Uncharacterized protein</fullName>
    </submittedName>
</protein>
<evidence type="ECO:0000256" key="4">
    <source>
        <dbReference type="ARBA" id="ARBA00022741"/>
    </source>
</evidence>
<keyword evidence="2" id="KW-0433">Leucine-rich repeat</keyword>
<dbReference type="GO" id="GO:0006952">
    <property type="term" value="P:defense response"/>
    <property type="evidence" value="ECO:0007669"/>
    <property type="project" value="UniProtKB-KW"/>
</dbReference>
<dbReference type="InterPro" id="IPR057135">
    <property type="entry name" value="At4g27190-like_LRR"/>
</dbReference>
<dbReference type="AlphaFoldDB" id="A0A5D2ZJI6"/>
<dbReference type="PRINTS" id="PR00364">
    <property type="entry name" value="DISEASERSIST"/>
</dbReference>
<evidence type="ECO:0000256" key="7">
    <source>
        <dbReference type="SAM" id="Coils"/>
    </source>
</evidence>
<sequence length="953" mass="109358">MVVVTPVTRSILAKVVKGAIVRPFSRPLNYHINFNKYMREFEVAKEELLARKADIEAQLQEQLRYVGGRSTSEVEIWLRTVRDVINDAQHVANEAEKGKYLLRSNVGKHFVQITLKMKELCAKGGLFESLVVASTDIVGHFRVIEEINKYLIEQEVGMVGVWGVGGIGKTTIMNHVYDKLQEETKFSKMIWITVSQSPDIRKLQKDIAHTMSNDLSDDETTIERAAKIREDLRRTGSYLIILDDVWQGFSLEDVGIPVPSADNGCKIVLTTRERKVVQKMGCKEVKVARLSEDEASQLFLSQVGEDVLSADPTMRPIMKDVVERCYGLPLTIVTVAIAMKGVHDPLRWRNALNRLKKRRDVLKISYDHLEKPDKSCFLHSALYPGDYGIPKEEIIEYWIEGLPDEMESREEMNSREETKSKGNACLERILDSSLLQGTNGKNIVMMREIVRGMALSLIPKDRRFFVKAGMKLNELPNELELEEAVDMEKVSLMENFISKIPPKMSPKSKKLTTLLLSGNSLEEIPEAFFRHMHALKYLDLSRNPIKSLPNSISNLKNLTALLLSECENLEELPSLSKLVDLKKLNLEKTRIKEVPQGMECLVKLWYLNLRFISCLEEIPRGLLPNLQGLQHLAIHPTLSRPEEIMELNKLETFEGRFADLQDLSKYVDFLWKQSKRTIKYFILVGKTVEYKLHSCTNSVTVKDCNTEGSCVLPWNVEEFVIEKCNDLSSLNGVSGLQEATLLRKCRIEECEGLESVFSSRCPQLESLESLVLRHLKNLNVLVAYPEPLLHAFSSLKVLFLFKCPKIKILFTTKLPPRQHLTNLEQVIIWGCDQMEQIIEEEEEDEEEEEEILSDTTEFTFPKLKELELWHLPELKSICSRERVMLCKSLQKLEIWNCPKLKRIPLKLDISSDNGKVFHHHPLKEIKMKPNEWKSIEWDHPKAKDALSSLVKIM</sequence>
<dbReference type="Pfam" id="PF13855">
    <property type="entry name" value="LRR_8"/>
    <property type="match status" value="1"/>
</dbReference>
<evidence type="ECO:0000259" key="9">
    <source>
        <dbReference type="Pfam" id="PF23247"/>
    </source>
</evidence>
<dbReference type="PANTHER" id="PTHR33463:SF212">
    <property type="entry name" value="AND NB-ARC DOMAINS-CONTAINING DISEASE RESISTANCE PROTEIN, PUTATIVE-RELATED"/>
    <property type="match status" value="1"/>
</dbReference>
<dbReference type="SUPFAM" id="SSF52058">
    <property type="entry name" value="L domain-like"/>
    <property type="match status" value="1"/>
</dbReference>
<dbReference type="PANTHER" id="PTHR33463">
    <property type="entry name" value="NB-ARC DOMAIN-CONTAINING PROTEIN-RELATED"/>
    <property type="match status" value="1"/>
</dbReference>
<proteinExistence type="inferred from homology"/>
<dbReference type="InterPro" id="IPR027417">
    <property type="entry name" value="P-loop_NTPase"/>
</dbReference>
<dbReference type="InterPro" id="IPR001611">
    <property type="entry name" value="Leu-rich_rpt"/>
</dbReference>
<dbReference type="SUPFAM" id="SSF52540">
    <property type="entry name" value="P-loop containing nucleoside triphosphate hydrolases"/>
    <property type="match status" value="1"/>
</dbReference>
<keyword evidence="3" id="KW-0677">Repeat</keyword>
<evidence type="ECO:0000256" key="3">
    <source>
        <dbReference type="ARBA" id="ARBA00022737"/>
    </source>
</evidence>
<evidence type="ECO:0000313" key="11">
    <source>
        <dbReference type="Proteomes" id="UP000323597"/>
    </source>
</evidence>
<keyword evidence="5" id="KW-0611">Plant defense</keyword>
<name>A0A5D2ZJI6_GOSMU</name>
<accession>A0A5D2ZJI6</accession>
<dbReference type="GO" id="GO:0005524">
    <property type="term" value="F:ATP binding"/>
    <property type="evidence" value="ECO:0007669"/>
    <property type="project" value="UniProtKB-KW"/>
</dbReference>
<feature type="domain" description="Disease resistance protein At4g27190-like leucine-rich repeats" evidence="9">
    <location>
        <begin position="790"/>
        <end position="903"/>
    </location>
</feature>
<dbReference type="PROSITE" id="PS51450">
    <property type="entry name" value="LRR"/>
    <property type="match status" value="2"/>
</dbReference>
<dbReference type="InterPro" id="IPR002182">
    <property type="entry name" value="NB-ARC"/>
</dbReference>
<organism evidence="10 11">
    <name type="scientific">Gossypium mustelinum</name>
    <name type="common">Cotton</name>
    <name type="synonym">Gossypium caicoense</name>
    <dbReference type="NCBI Taxonomy" id="34275"/>
    <lineage>
        <taxon>Eukaryota</taxon>
        <taxon>Viridiplantae</taxon>
        <taxon>Streptophyta</taxon>
        <taxon>Embryophyta</taxon>
        <taxon>Tracheophyta</taxon>
        <taxon>Spermatophyta</taxon>
        <taxon>Magnoliopsida</taxon>
        <taxon>eudicotyledons</taxon>
        <taxon>Gunneridae</taxon>
        <taxon>Pentapetalae</taxon>
        <taxon>rosids</taxon>
        <taxon>malvids</taxon>
        <taxon>Malvales</taxon>
        <taxon>Malvaceae</taxon>
        <taxon>Malvoideae</taxon>
        <taxon>Gossypium</taxon>
    </lineage>
</organism>